<accession>A0A9D1WR26</accession>
<evidence type="ECO:0000259" key="1">
    <source>
        <dbReference type="Pfam" id="PF14191"/>
    </source>
</evidence>
<dbReference type="Pfam" id="PF14191">
    <property type="entry name" value="YodL"/>
    <property type="match status" value="1"/>
</dbReference>
<evidence type="ECO:0000313" key="3">
    <source>
        <dbReference type="Proteomes" id="UP000886800"/>
    </source>
</evidence>
<feature type="domain" description="YodL-like" evidence="1">
    <location>
        <begin position="67"/>
        <end position="163"/>
    </location>
</feature>
<comment type="caution">
    <text evidence="2">The sequence shown here is derived from an EMBL/GenBank/DDBJ whole genome shotgun (WGS) entry which is preliminary data.</text>
</comment>
<proteinExistence type="predicted"/>
<sequence length="171" mass="20041">MEERDLIRQGGVLVGYFEDGTAVLDSAFFGCDAGHRLIRAGRAVRWQPGVAKRLEQIEKERPMTRRVRVWQLKPEADLNKKFIGYWELTDRFGGPSRSDYQMVFDGQLDTDHPEELYERFNAGTLPQGYRGHRLTISDLVEIYDENHSEFWYLDLEGFVPVMFETEKEEME</sequence>
<dbReference type="InterPro" id="IPR025923">
    <property type="entry name" value="YodL-like_dom"/>
</dbReference>
<dbReference type="Proteomes" id="UP000886800">
    <property type="component" value="Unassembled WGS sequence"/>
</dbReference>
<name>A0A9D1WR26_9FIRM</name>
<evidence type="ECO:0000313" key="2">
    <source>
        <dbReference type="EMBL" id="HIX65664.1"/>
    </source>
</evidence>
<reference evidence="2" key="2">
    <citation type="submission" date="2021-04" db="EMBL/GenBank/DDBJ databases">
        <authorList>
            <person name="Gilroy R."/>
        </authorList>
    </citation>
    <scope>NUCLEOTIDE SEQUENCE</scope>
    <source>
        <strain evidence="2">CHK188-5543</strain>
    </source>
</reference>
<organism evidence="2 3">
    <name type="scientific">Candidatus Anaerotruncus excrementipullorum</name>
    <dbReference type="NCBI Taxonomy" id="2838465"/>
    <lineage>
        <taxon>Bacteria</taxon>
        <taxon>Bacillati</taxon>
        <taxon>Bacillota</taxon>
        <taxon>Clostridia</taxon>
        <taxon>Eubacteriales</taxon>
        <taxon>Oscillospiraceae</taxon>
        <taxon>Anaerotruncus</taxon>
    </lineage>
</organism>
<dbReference type="AlphaFoldDB" id="A0A9D1WR26"/>
<dbReference type="EMBL" id="DXES01000120">
    <property type="protein sequence ID" value="HIX65664.1"/>
    <property type="molecule type" value="Genomic_DNA"/>
</dbReference>
<protein>
    <recommendedName>
        <fullName evidence="1">YodL-like domain-containing protein</fullName>
    </recommendedName>
</protein>
<reference evidence="2" key="1">
    <citation type="journal article" date="2021" name="PeerJ">
        <title>Extensive microbial diversity within the chicken gut microbiome revealed by metagenomics and culture.</title>
        <authorList>
            <person name="Gilroy R."/>
            <person name="Ravi A."/>
            <person name="Getino M."/>
            <person name="Pursley I."/>
            <person name="Horton D.L."/>
            <person name="Alikhan N.F."/>
            <person name="Baker D."/>
            <person name="Gharbi K."/>
            <person name="Hall N."/>
            <person name="Watson M."/>
            <person name="Adriaenssens E.M."/>
            <person name="Foster-Nyarko E."/>
            <person name="Jarju S."/>
            <person name="Secka A."/>
            <person name="Antonio M."/>
            <person name="Oren A."/>
            <person name="Chaudhuri R.R."/>
            <person name="La Ragione R."/>
            <person name="Hildebrand F."/>
            <person name="Pallen M.J."/>
        </authorList>
    </citation>
    <scope>NUCLEOTIDE SEQUENCE</scope>
    <source>
        <strain evidence="2">CHK188-5543</strain>
    </source>
</reference>
<gene>
    <name evidence="2" type="ORF">H9736_05385</name>
</gene>